<dbReference type="PRINTS" id="PR00304">
    <property type="entry name" value="TCOMPLEXTCP1"/>
</dbReference>
<dbReference type="FunFam" id="3.50.7.10:FF:000010">
    <property type="entry name" value="T-complex protein 1 subunit delta"/>
    <property type="match status" value="1"/>
</dbReference>
<feature type="region of interest" description="Disordered" evidence="10">
    <location>
        <begin position="1"/>
        <end position="26"/>
    </location>
</feature>
<keyword evidence="7 8" id="KW-0143">Chaperone</keyword>
<dbReference type="GO" id="GO:0005737">
    <property type="term" value="C:cytoplasm"/>
    <property type="evidence" value="ECO:0007669"/>
    <property type="project" value="UniProtKB-SubCell"/>
</dbReference>
<sequence>MSISGGSGGVGTGSGSRMSQKSKDVRRNNITAAKAVADAVRTSLGPRGMDKMVQTADGGVLITNDGATILEKMQVEHPAAKMLVQLSRSQDVVAGDGTTSVVVICGALLSAALDLLGSGIHPSAISDAFQVALDKSLQIVKEMAVPVNLEDKEALKQAATTSLNSKVVRQYANLLAPIAVDAVLAVKGAQAKHSAVVLENGNGAVPMKGVTSESTTSFVDLKNIRTVKKLGGTLDDTEMVDGLLLSQPVAKGGSNSVTKVTNAKVALIQFCLSPPKTDVENSVVVQDYTAMDRILREERTYILGLCKKIKAAGCNVVLLQKSILRDATTELSLHFLAKMKIMAVNDIERDEVEFISKSLGLTPIAGIESFTADKMAKVELVEEVSLGTDKMIKMTGVTKTPKETVSILVRGSNQLLLDEAERSLHDALCVVRSLVHKQYLLPGGGAPETEVSVLLSRAAKEKSGMEAYCMEAYAEALNVVPFTLAENAGLSPVEIVTELRRRHAAGESGAGINVPKGAVTNISEENVVMPLLVFSSALSLATECVRQLLKIDDIVMVR</sequence>
<keyword evidence="6 8" id="KW-0067">ATP-binding</keyword>
<evidence type="ECO:0000313" key="12">
    <source>
        <dbReference type="Proteomes" id="UP000012073"/>
    </source>
</evidence>
<dbReference type="Pfam" id="PF00118">
    <property type="entry name" value="Cpn60_TCP1"/>
    <property type="match status" value="1"/>
</dbReference>
<gene>
    <name evidence="11" type="ORF">CHC_T00005927001</name>
</gene>
<dbReference type="InterPro" id="IPR017998">
    <property type="entry name" value="Chaperone_TCP-1"/>
</dbReference>
<dbReference type="RefSeq" id="XP_005717588.1">
    <property type="nucleotide sequence ID" value="XM_005717531.1"/>
</dbReference>
<keyword evidence="5 8" id="KW-0547">Nucleotide-binding</keyword>
<dbReference type="STRING" id="2769.R7QGS2"/>
<dbReference type="Proteomes" id="UP000012073">
    <property type="component" value="Unassembled WGS sequence"/>
</dbReference>
<evidence type="ECO:0000256" key="4">
    <source>
        <dbReference type="ARBA" id="ARBA00022490"/>
    </source>
</evidence>
<comment type="similarity">
    <text evidence="2 8">Belongs to the TCP-1 chaperonin family.</text>
</comment>
<evidence type="ECO:0000256" key="6">
    <source>
        <dbReference type="ARBA" id="ARBA00022840"/>
    </source>
</evidence>
<evidence type="ECO:0000256" key="7">
    <source>
        <dbReference type="ARBA" id="ARBA00023186"/>
    </source>
</evidence>
<protein>
    <recommendedName>
        <fullName evidence="3 9">T-complex protein 1 subunit delta</fullName>
    </recommendedName>
</protein>
<dbReference type="KEGG" id="ccp:CHC_T00005927001"/>
<dbReference type="GO" id="GO:0016887">
    <property type="term" value="F:ATP hydrolysis activity"/>
    <property type="evidence" value="ECO:0007669"/>
    <property type="project" value="InterPro"/>
</dbReference>
<accession>R7QGS2</accession>
<evidence type="ECO:0000256" key="3">
    <source>
        <dbReference type="ARBA" id="ARBA00016107"/>
    </source>
</evidence>
<dbReference type="SUPFAM" id="SSF48592">
    <property type="entry name" value="GroEL equatorial domain-like"/>
    <property type="match status" value="1"/>
</dbReference>
<dbReference type="GO" id="GO:0140662">
    <property type="term" value="F:ATP-dependent protein folding chaperone"/>
    <property type="evidence" value="ECO:0007669"/>
    <property type="project" value="InterPro"/>
</dbReference>
<dbReference type="OMA" id="HPAANMI"/>
<dbReference type="PANTHER" id="PTHR11353">
    <property type="entry name" value="CHAPERONIN"/>
    <property type="match status" value="1"/>
</dbReference>
<dbReference type="InterPro" id="IPR027409">
    <property type="entry name" value="GroEL-like_apical_dom_sf"/>
</dbReference>
<dbReference type="SUPFAM" id="SSF52029">
    <property type="entry name" value="GroEL apical domain-like"/>
    <property type="match status" value="1"/>
</dbReference>
<dbReference type="PROSITE" id="PS00751">
    <property type="entry name" value="TCP1_2"/>
    <property type="match status" value="1"/>
</dbReference>
<evidence type="ECO:0000256" key="9">
    <source>
        <dbReference type="RuleBase" id="RU004192"/>
    </source>
</evidence>
<reference evidence="12" key="1">
    <citation type="journal article" date="2013" name="Proc. Natl. Acad. Sci. U.S.A.">
        <title>Genome structure and metabolic features in the red seaweed Chondrus crispus shed light on evolution of the Archaeplastida.</title>
        <authorList>
            <person name="Collen J."/>
            <person name="Porcel B."/>
            <person name="Carre W."/>
            <person name="Ball S.G."/>
            <person name="Chaparro C."/>
            <person name="Tonon T."/>
            <person name="Barbeyron T."/>
            <person name="Michel G."/>
            <person name="Noel B."/>
            <person name="Valentin K."/>
            <person name="Elias M."/>
            <person name="Artiguenave F."/>
            <person name="Arun A."/>
            <person name="Aury J.M."/>
            <person name="Barbosa-Neto J.F."/>
            <person name="Bothwell J.H."/>
            <person name="Bouget F.Y."/>
            <person name="Brillet L."/>
            <person name="Cabello-Hurtado F."/>
            <person name="Capella-Gutierrez S."/>
            <person name="Charrier B."/>
            <person name="Cladiere L."/>
            <person name="Cock J.M."/>
            <person name="Coelho S.M."/>
            <person name="Colleoni C."/>
            <person name="Czjzek M."/>
            <person name="Da Silva C."/>
            <person name="Delage L."/>
            <person name="Denoeud F."/>
            <person name="Deschamps P."/>
            <person name="Dittami S.M."/>
            <person name="Gabaldon T."/>
            <person name="Gachon C.M."/>
            <person name="Groisillier A."/>
            <person name="Herve C."/>
            <person name="Jabbari K."/>
            <person name="Katinka M."/>
            <person name="Kloareg B."/>
            <person name="Kowalczyk N."/>
            <person name="Labadie K."/>
            <person name="Leblanc C."/>
            <person name="Lopez P.J."/>
            <person name="McLachlan D.H."/>
            <person name="Meslet-Cladiere L."/>
            <person name="Moustafa A."/>
            <person name="Nehr Z."/>
            <person name="Nyvall Collen P."/>
            <person name="Panaud O."/>
            <person name="Partensky F."/>
            <person name="Poulain J."/>
            <person name="Rensing S.A."/>
            <person name="Rousvoal S."/>
            <person name="Samson G."/>
            <person name="Symeonidi A."/>
            <person name="Weissenbach J."/>
            <person name="Zambounis A."/>
            <person name="Wincker P."/>
            <person name="Boyen C."/>
        </authorList>
    </citation>
    <scope>NUCLEOTIDE SEQUENCE [LARGE SCALE GENOMIC DNA]</scope>
    <source>
        <strain evidence="12">cv. Stackhouse</strain>
    </source>
</reference>
<dbReference type="Gramene" id="CDF37717">
    <property type="protein sequence ID" value="CDF37717"/>
    <property type="gene ID" value="CHC_T00005927001"/>
</dbReference>
<dbReference type="CDD" id="cd03338">
    <property type="entry name" value="TCP1_delta"/>
    <property type="match status" value="1"/>
</dbReference>
<dbReference type="OrthoDB" id="10248520at2759"/>
<dbReference type="Gene3D" id="3.30.260.10">
    <property type="entry name" value="TCP-1-like chaperonin intermediate domain"/>
    <property type="match status" value="1"/>
</dbReference>
<dbReference type="EMBL" id="HG001864">
    <property type="protein sequence ID" value="CDF37717.1"/>
    <property type="molecule type" value="Genomic_DNA"/>
</dbReference>
<evidence type="ECO:0000256" key="5">
    <source>
        <dbReference type="ARBA" id="ARBA00022741"/>
    </source>
</evidence>
<dbReference type="PROSITE" id="PS00750">
    <property type="entry name" value="TCP1_1"/>
    <property type="match status" value="1"/>
</dbReference>
<dbReference type="InterPro" id="IPR027410">
    <property type="entry name" value="TCP-1-like_intermed_sf"/>
</dbReference>
<proteinExistence type="inferred from homology"/>
<dbReference type="AlphaFoldDB" id="R7QGS2"/>
<dbReference type="GeneID" id="17325303"/>
<organism evidence="11 12">
    <name type="scientific">Chondrus crispus</name>
    <name type="common">Carrageen Irish moss</name>
    <name type="synonym">Polymorpha crispa</name>
    <dbReference type="NCBI Taxonomy" id="2769"/>
    <lineage>
        <taxon>Eukaryota</taxon>
        <taxon>Rhodophyta</taxon>
        <taxon>Florideophyceae</taxon>
        <taxon>Rhodymeniophycidae</taxon>
        <taxon>Gigartinales</taxon>
        <taxon>Gigartinaceae</taxon>
        <taxon>Chondrus</taxon>
    </lineage>
</organism>
<name>R7QGS2_CHOCR</name>
<evidence type="ECO:0000256" key="2">
    <source>
        <dbReference type="ARBA" id="ARBA00008020"/>
    </source>
</evidence>
<dbReference type="SUPFAM" id="SSF54849">
    <property type="entry name" value="GroEL-intermediate domain like"/>
    <property type="match status" value="1"/>
</dbReference>
<dbReference type="InterPro" id="IPR002423">
    <property type="entry name" value="Cpn60/GroEL/TCP-1"/>
</dbReference>
<dbReference type="InterPro" id="IPR027413">
    <property type="entry name" value="GROEL-like_equatorial_sf"/>
</dbReference>
<dbReference type="Gene3D" id="1.10.560.10">
    <property type="entry name" value="GroEL-like equatorial domain"/>
    <property type="match status" value="1"/>
</dbReference>
<dbReference type="InterPro" id="IPR002194">
    <property type="entry name" value="Chaperonin_TCP-1_CS"/>
</dbReference>
<keyword evidence="12" id="KW-1185">Reference proteome</keyword>
<evidence type="ECO:0000256" key="1">
    <source>
        <dbReference type="ARBA" id="ARBA00004496"/>
    </source>
</evidence>
<dbReference type="PROSITE" id="PS00995">
    <property type="entry name" value="TCP1_3"/>
    <property type="match status" value="1"/>
</dbReference>
<feature type="compositionally biased region" description="Gly residues" evidence="10">
    <location>
        <begin position="1"/>
        <end position="14"/>
    </location>
</feature>
<comment type="subcellular location">
    <subcellularLocation>
        <location evidence="1">Cytoplasm</location>
    </subcellularLocation>
</comment>
<dbReference type="Gene3D" id="3.50.7.10">
    <property type="entry name" value="GroEL"/>
    <property type="match status" value="1"/>
</dbReference>
<evidence type="ECO:0000256" key="10">
    <source>
        <dbReference type="SAM" id="MobiDB-lite"/>
    </source>
</evidence>
<dbReference type="InterPro" id="IPR012717">
    <property type="entry name" value="Chap_CCT_delta"/>
</dbReference>
<keyword evidence="4" id="KW-0963">Cytoplasm</keyword>
<dbReference type="GO" id="GO:0051082">
    <property type="term" value="F:unfolded protein binding"/>
    <property type="evidence" value="ECO:0007669"/>
    <property type="project" value="InterPro"/>
</dbReference>
<evidence type="ECO:0000313" key="11">
    <source>
        <dbReference type="EMBL" id="CDF37717.1"/>
    </source>
</evidence>
<dbReference type="PhylomeDB" id="R7QGS2"/>
<dbReference type="GO" id="GO:0005524">
    <property type="term" value="F:ATP binding"/>
    <property type="evidence" value="ECO:0007669"/>
    <property type="project" value="UniProtKB-KW"/>
</dbReference>
<evidence type="ECO:0000256" key="8">
    <source>
        <dbReference type="RuleBase" id="RU004187"/>
    </source>
</evidence>